<feature type="domain" description="HTH luxR-type" evidence="7">
    <location>
        <begin position="178"/>
        <end position="243"/>
    </location>
</feature>
<feature type="region of interest" description="Disordered" evidence="6">
    <location>
        <begin position="1"/>
        <end position="22"/>
    </location>
</feature>
<evidence type="ECO:0000259" key="7">
    <source>
        <dbReference type="PROSITE" id="PS50043"/>
    </source>
</evidence>
<dbReference type="PANTHER" id="PTHR43214">
    <property type="entry name" value="TWO-COMPONENT RESPONSE REGULATOR"/>
    <property type="match status" value="1"/>
</dbReference>
<keyword evidence="10" id="KW-1185">Reference proteome</keyword>
<dbReference type="SMART" id="SM00448">
    <property type="entry name" value="REC"/>
    <property type="match status" value="1"/>
</dbReference>
<dbReference type="EMBL" id="JAWSTH010000033">
    <property type="protein sequence ID" value="MDW5595450.1"/>
    <property type="molecule type" value="Genomic_DNA"/>
</dbReference>
<reference evidence="10" key="1">
    <citation type="submission" date="2023-07" db="EMBL/GenBank/DDBJ databases">
        <title>Conexibacter stalactiti sp. nov., isolated from stalactites in a lava cave and emended description of the genus Conexibacter.</title>
        <authorList>
            <person name="Lee S.D."/>
        </authorList>
    </citation>
    <scope>NUCLEOTIDE SEQUENCE [LARGE SCALE GENOMIC DNA]</scope>
    <source>
        <strain evidence="10">KCTC 39840</strain>
    </source>
</reference>
<dbReference type="PROSITE" id="PS50110">
    <property type="entry name" value="RESPONSE_REGULATORY"/>
    <property type="match status" value="1"/>
</dbReference>
<evidence type="ECO:0000256" key="6">
    <source>
        <dbReference type="SAM" id="MobiDB-lite"/>
    </source>
</evidence>
<feature type="domain" description="Response regulatory" evidence="8">
    <location>
        <begin position="33"/>
        <end position="154"/>
    </location>
</feature>
<gene>
    <name evidence="9" type="ORF">R7226_13960</name>
</gene>
<accession>A0ABU4HQ71</accession>
<evidence type="ECO:0000313" key="10">
    <source>
        <dbReference type="Proteomes" id="UP001284601"/>
    </source>
</evidence>
<dbReference type="Pfam" id="PF00072">
    <property type="entry name" value="Response_reg"/>
    <property type="match status" value="1"/>
</dbReference>
<dbReference type="SUPFAM" id="SSF52172">
    <property type="entry name" value="CheY-like"/>
    <property type="match status" value="1"/>
</dbReference>
<dbReference type="PANTHER" id="PTHR43214:SF24">
    <property type="entry name" value="TRANSCRIPTIONAL REGULATORY PROTEIN NARL-RELATED"/>
    <property type="match status" value="1"/>
</dbReference>
<keyword evidence="2" id="KW-0805">Transcription regulation</keyword>
<dbReference type="InterPro" id="IPR000792">
    <property type="entry name" value="Tscrpt_reg_LuxR_C"/>
</dbReference>
<dbReference type="Proteomes" id="UP001284601">
    <property type="component" value="Unassembled WGS sequence"/>
</dbReference>
<organism evidence="9 10">
    <name type="scientific">Conexibacter stalactiti</name>
    <dbReference type="NCBI Taxonomy" id="1940611"/>
    <lineage>
        <taxon>Bacteria</taxon>
        <taxon>Bacillati</taxon>
        <taxon>Actinomycetota</taxon>
        <taxon>Thermoleophilia</taxon>
        <taxon>Solirubrobacterales</taxon>
        <taxon>Conexibacteraceae</taxon>
        <taxon>Conexibacter</taxon>
    </lineage>
</organism>
<keyword evidence="3" id="KW-0238">DNA-binding</keyword>
<dbReference type="Pfam" id="PF00196">
    <property type="entry name" value="GerE"/>
    <property type="match status" value="1"/>
</dbReference>
<keyword evidence="1 5" id="KW-0597">Phosphoprotein</keyword>
<dbReference type="InterPro" id="IPR001789">
    <property type="entry name" value="Sig_transdc_resp-reg_receiver"/>
</dbReference>
<dbReference type="SMART" id="SM00421">
    <property type="entry name" value="HTH_LUXR"/>
    <property type="match status" value="1"/>
</dbReference>
<keyword evidence="4" id="KW-0804">Transcription</keyword>
<dbReference type="InterPro" id="IPR016032">
    <property type="entry name" value="Sig_transdc_resp-reg_C-effctor"/>
</dbReference>
<evidence type="ECO:0000259" key="8">
    <source>
        <dbReference type="PROSITE" id="PS50110"/>
    </source>
</evidence>
<evidence type="ECO:0000256" key="1">
    <source>
        <dbReference type="ARBA" id="ARBA00022553"/>
    </source>
</evidence>
<evidence type="ECO:0000256" key="3">
    <source>
        <dbReference type="ARBA" id="ARBA00023125"/>
    </source>
</evidence>
<comment type="caution">
    <text evidence="9">The sequence shown here is derived from an EMBL/GenBank/DDBJ whole genome shotgun (WGS) entry which is preliminary data.</text>
</comment>
<dbReference type="Gene3D" id="3.40.50.2300">
    <property type="match status" value="1"/>
</dbReference>
<dbReference type="PRINTS" id="PR00038">
    <property type="entry name" value="HTHLUXR"/>
</dbReference>
<evidence type="ECO:0000256" key="4">
    <source>
        <dbReference type="ARBA" id="ARBA00023163"/>
    </source>
</evidence>
<protein>
    <submittedName>
        <fullName evidence="9">Response regulator transcription factor</fullName>
    </submittedName>
</protein>
<evidence type="ECO:0000256" key="2">
    <source>
        <dbReference type="ARBA" id="ARBA00023015"/>
    </source>
</evidence>
<evidence type="ECO:0000256" key="5">
    <source>
        <dbReference type="PROSITE-ProRule" id="PRU00169"/>
    </source>
</evidence>
<dbReference type="PROSITE" id="PS50043">
    <property type="entry name" value="HTH_LUXR_2"/>
    <property type="match status" value="1"/>
</dbReference>
<evidence type="ECO:0000313" key="9">
    <source>
        <dbReference type="EMBL" id="MDW5595450.1"/>
    </source>
</evidence>
<dbReference type="SUPFAM" id="SSF46894">
    <property type="entry name" value="C-terminal effector domain of the bipartite response regulators"/>
    <property type="match status" value="1"/>
</dbReference>
<dbReference type="InterPro" id="IPR039420">
    <property type="entry name" value="WalR-like"/>
</dbReference>
<dbReference type="InterPro" id="IPR011006">
    <property type="entry name" value="CheY-like_superfamily"/>
</dbReference>
<proteinExistence type="predicted"/>
<feature type="compositionally biased region" description="Low complexity" evidence="6">
    <location>
        <begin position="1"/>
        <end position="21"/>
    </location>
</feature>
<sequence length="251" mass="27169">MTSSATTRSTTRSSSNRLTAAGDLLDSRPMTLRVVIADDSSIIRTALEHVLEGSPSLEVVGLCGDRDEVLRAVEELAPDVVVTDVRMPPALTDEGVQVATQLRRTHPRVGVVVLSQYAEPRYGIALLDAGADGRGYLLKERVQSRGQLVAAIETVARGGSVIDSRLVERMIAERRRIACSPLAQLTTRETEILALVARGCSNQAIADELAVSKRAVEKHIHAIFLKFGIAHEQDVSQRVKAALIYLAEQPS</sequence>
<feature type="modified residue" description="4-aspartylphosphate" evidence="5">
    <location>
        <position position="84"/>
    </location>
</feature>
<dbReference type="CDD" id="cd06170">
    <property type="entry name" value="LuxR_C_like"/>
    <property type="match status" value="1"/>
</dbReference>
<dbReference type="RefSeq" id="WP_318597786.1">
    <property type="nucleotide sequence ID" value="NZ_JAWSTH010000033.1"/>
</dbReference>
<dbReference type="CDD" id="cd17535">
    <property type="entry name" value="REC_NarL-like"/>
    <property type="match status" value="1"/>
</dbReference>
<dbReference type="InterPro" id="IPR058245">
    <property type="entry name" value="NreC/VraR/RcsB-like_REC"/>
</dbReference>
<name>A0ABU4HQ71_9ACTN</name>